<sequence length="96" mass="10435">MKLGIHGKKVAKTGKRDSAPPAPVAKLTRRWECIHDSIHSQLKPRSGGERAIFVSSPSVAIVLTVLSLQRNESFVSSCDGTVPSFHMTDFLFVADS</sequence>
<protein>
    <submittedName>
        <fullName evidence="2">Uncharacterized protein</fullName>
    </submittedName>
</protein>
<gene>
    <name evidence="2" type="ORF">BaRGS_00008565</name>
</gene>
<feature type="region of interest" description="Disordered" evidence="1">
    <location>
        <begin position="1"/>
        <end position="23"/>
    </location>
</feature>
<organism evidence="2 3">
    <name type="scientific">Batillaria attramentaria</name>
    <dbReference type="NCBI Taxonomy" id="370345"/>
    <lineage>
        <taxon>Eukaryota</taxon>
        <taxon>Metazoa</taxon>
        <taxon>Spiralia</taxon>
        <taxon>Lophotrochozoa</taxon>
        <taxon>Mollusca</taxon>
        <taxon>Gastropoda</taxon>
        <taxon>Caenogastropoda</taxon>
        <taxon>Sorbeoconcha</taxon>
        <taxon>Cerithioidea</taxon>
        <taxon>Batillariidae</taxon>
        <taxon>Batillaria</taxon>
    </lineage>
</organism>
<proteinExistence type="predicted"/>
<keyword evidence="3" id="KW-1185">Reference proteome</keyword>
<comment type="caution">
    <text evidence="2">The sequence shown here is derived from an EMBL/GenBank/DDBJ whole genome shotgun (WGS) entry which is preliminary data.</text>
</comment>
<name>A0ABD0LKR3_9CAEN</name>
<accession>A0ABD0LKR3</accession>
<dbReference type="Proteomes" id="UP001519460">
    <property type="component" value="Unassembled WGS sequence"/>
</dbReference>
<reference evidence="2 3" key="1">
    <citation type="journal article" date="2023" name="Sci. Data">
        <title>Genome assembly of the Korean intertidal mud-creeper Batillaria attramentaria.</title>
        <authorList>
            <person name="Patra A.K."/>
            <person name="Ho P.T."/>
            <person name="Jun S."/>
            <person name="Lee S.J."/>
            <person name="Kim Y."/>
            <person name="Won Y.J."/>
        </authorList>
    </citation>
    <scope>NUCLEOTIDE SEQUENCE [LARGE SCALE GENOMIC DNA]</scope>
    <source>
        <strain evidence="2">Wonlab-2016</strain>
    </source>
</reference>
<evidence type="ECO:0000313" key="2">
    <source>
        <dbReference type="EMBL" id="KAK7500018.1"/>
    </source>
</evidence>
<evidence type="ECO:0000256" key="1">
    <source>
        <dbReference type="SAM" id="MobiDB-lite"/>
    </source>
</evidence>
<dbReference type="EMBL" id="JACVVK020000039">
    <property type="protein sequence ID" value="KAK7500018.1"/>
    <property type="molecule type" value="Genomic_DNA"/>
</dbReference>
<evidence type="ECO:0000313" key="3">
    <source>
        <dbReference type="Proteomes" id="UP001519460"/>
    </source>
</evidence>
<feature type="compositionally biased region" description="Basic residues" evidence="1">
    <location>
        <begin position="1"/>
        <end position="13"/>
    </location>
</feature>
<dbReference type="AlphaFoldDB" id="A0ABD0LKR3"/>